<evidence type="ECO:0000313" key="1">
    <source>
        <dbReference type="EMBL" id="CAI9288022.1"/>
    </source>
</evidence>
<dbReference type="EMBL" id="OX465081">
    <property type="protein sequence ID" value="CAI9288022.1"/>
    <property type="molecule type" value="Genomic_DNA"/>
</dbReference>
<keyword evidence="2" id="KW-1185">Reference proteome</keyword>
<organism evidence="1 2">
    <name type="scientific">Lactuca saligna</name>
    <name type="common">Willowleaf lettuce</name>
    <dbReference type="NCBI Taxonomy" id="75948"/>
    <lineage>
        <taxon>Eukaryota</taxon>
        <taxon>Viridiplantae</taxon>
        <taxon>Streptophyta</taxon>
        <taxon>Embryophyta</taxon>
        <taxon>Tracheophyta</taxon>
        <taxon>Spermatophyta</taxon>
        <taxon>Magnoliopsida</taxon>
        <taxon>eudicotyledons</taxon>
        <taxon>Gunneridae</taxon>
        <taxon>Pentapetalae</taxon>
        <taxon>asterids</taxon>
        <taxon>campanulids</taxon>
        <taxon>Asterales</taxon>
        <taxon>Asteraceae</taxon>
        <taxon>Cichorioideae</taxon>
        <taxon>Cichorieae</taxon>
        <taxon>Lactucinae</taxon>
        <taxon>Lactuca</taxon>
    </lineage>
</organism>
<protein>
    <submittedName>
        <fullName evidence="1">Uncharacterized protein</fullName>
    </submittedName>
</protein>
<sequence>MKVHSLRFYEKEPLEFGSRKGYWRLIYTFFTHPPVLQTPPETCFFEEEEEGFIWWHHLLPFSSNTTSSSFFHFPAFKNPLRFPLRLLVRGLISTRSYRSIMVAQLDFIKELQMYQTAVNANQVRMMCITFLYKHCIL</sequence>
<dbReference type="AlphaFoldDB" id="A0AA35ZA30"/>
<dbReference type="Proteomes" id="UP001177003">
    <property type="component" value="Chromosome 5"/>
</dbReference>
<gene>
    <name evidence="1" type="ORF">LSALG_LOCUS27349</name>
</gene>
<reference evidence="1" key="1">
    <citation type="submission" date="2023-04" db="EMBL/GenBank/DDBJ databases">
        <authorList>
            <person name="Vijverberg K."/>
            <person name="Xiong W."/>
            <person name="Schranz E."/>
        </authorList>
    </citation>
    <scope>NUCLEOTIDE SEQUENCE</scope>
</reference>
<evidence type="ECO:0000313" key="2">
    <source>
        <dbReference type="Proteomes" id="UP001177003"/>
    </source>
</evidence>
<accession>A0AA35ZA30</accession>
<name>A0AA35ZA30_LACSI</name>
<proteinExistence type="predicted"/>